<gene>
    <name evidence="1" type="ORF">Hamer_G019399</name>
</gene>
<dbReference type="AlphaFoldDB" id="A0A8J5JQT9"/>
<evidence type="ECO:0000313" key="2">
    <source>
        <dbReference type="Proteomes" id="UP000747542"/>
    </source>
</evidence>
<evidence type="ECO:0000313" key="1">
    <source>
        <dbReference type="EMBL" id="KAG7162677.1"/>
    </source>
</evidence>
<sequence>MGCDGTLLDQRAVRVVAAVYGSHPLGNRSRVLYLLAQFTESGPVPSIGPRRPLSHGLLLACRAVFSDHYLMVYFWRVVRDRVPGPRLTAVHYAHRLVQNKCEEYLPPTWLVAPVTAGRTCSLAISAVQF</sequence>
<dbReference type="Proteomes" id="UP000747542">
    <property type="component" value="Unassembled WGS sequence"/>
</dbReference>
<dbReference type="EMBL" id="JAHLQT010027477">
    <property type="protein sequence ID" value="KAG7162677.1"/>
    <property type="molecule type" value="Genomic_DNA"/>
</dbReference>
<protein>
    <submittedName>
        <fullName evidence="1">Uncharacterized protein</fullName>
    </submittedName>
</protein>
<reference evidence="1" key="1">
    <citation type="journal article" date="2021" name="Sci. Adv.">
        <title>The American lobster genome reveals insights on longevity, neural, and immune adaptations.</title>
        <authorList>
            <person name="Polinski J.M."/>
            <person name="Zimin A.V."/>
            <person name="Clark K.F."/>
            <person name="Kohn A.B."/>
            <person name="Sadowski N."/>
            <person name="Timp W."/>
            <person name="Ptitsyn A."/>
            <person name="Khanna P."/>
            <person name="Romanova D.Y."/>
            <person name="Williams P."/>
            <person name="Greenwood S.J."/>
            <person name="Moroz L.L."/>
            <person name="Walt D.R."/>
            <person name="Bodnar A.G."/>
        </authorList>
    </citation>
    <scope>NUCLEOTIDE SEQUENCE</scope>
    <source>
        <strain evidence="1">GMGI-L3</strain>
    </source>
</reference>
<keyword evidence="2" id="KW-1185">Reference proteome</keyword>
<proteinExistence type="predicted"/>
<name>A0A8J5JQT9_HOMAM</name>
<organism evidence="1 2">
    <name type="scientific">Homarus americanus</name>
    <name type="common">American lobster</name>
    <dbReference type="NCBI Taxonomy" id="6706"/>
    <lineage>
        <taxon>Eukaryota</taxon>
        <taxon>Metazoa</taxon>
        <taxon>Ecdysozoa</taxon>
        <taxon>Arthropoda</taxon>
        <taxon>Crustacea</taxon>
        <taxon>Multicrustacea</taxon>
        <taxon>Malacostraca</taxon>
        <taxon>Eumalacostraca</taxon>
        <taxon>Eucarida</taxon>
        <taxon>Decapoda</taxon>
        <taxon>Pleocyemata</taxon>
        <taxon>Astacidea</taxon>
        <taxon>Nephropoidea</taxon>
        <taxon>Nephropidae</taxon>
        <taxon>Homarus</taxon>
    </lineage>
</organism>
<comment type="caution">
    <text evidence="1">The sequence shown here is derived from an EMBL/GenBank/DDBJ whole genome shotgun (WGS) entry which is preliminary data.</text>
</comment>
<accession>A0A8J5JQT9</accession>